<feature type="domain" description="Peptidase M48" evidence="10">
    <location>
        <begin position="16"/>
        <end position="54"/>
    </location>
</feature>
<keyword evidence="11" id="KW-1185">Reference proteome</keyword>
<dbReference type="AlphaFoldDB" id="A0A6P7TYC9"/>
<accession>A0A6P7TYC9</accession>
<evidence type="ECO:0000256" key="1">
    <source>
        <dbReference type="ARBA" id="ARBA00022670"/>
    </source>
</evidence>
<evidence type="ECO:0000256" key="7">
    <source>
        <dbReference type="ARBA" id="ARBA00040360"/>
    </source>
</evidence>
<keyword evidence="3 9" id="KW-0378">Hydrolase</keyword>
<keyword evidence="2" id="KW-0479">Metal-binding</keyword>
<gene>
    <name evidence="12" type="primary">LOC115231650</name>
</gene>
<evidence type="ECO:0000313" key="12">
    <source>
        <dbReference type="RefSeq" id="XP_029657484.1"/>
    </source>
</evidence>
<keyword evidence="4 9" id="KW-0862">Zinc</keyword>
<dbReference type="KEGG" id="osn:115231650"/>
<organism evidence="11 12">
    <name type="scientific">Octopus sinensis</name>
    <name type="common">East Asian common octopus</name>
    <dbReference type="NCBI Taxonomy" id="2607531"/>
    <lineage>
        <taxon>Eukaryota</taxon>
        <taxon>Metazoa</taxon>
        <taxon>Spiralia</taxon>
        <taxon>Lophotrochozoa</taxon>
        <taxon>Mollusca</taxon>
        <taxon>Cephalopoda</taxon>
        <taxon>Coleoidea</taxon>
        <taxon>Octopodiformes</taxon>
        <taxon>Octopoda</taxon>
        <taxon>Incirrata</taxon>
        <taxon>Octopodidae</taxon>
        <taxon>Octopus</taxon>
    </lineage>
</organism>
<evidence type="ECO:0000256" key="6">
    <source>
        <dbReference type="ARBA" id="ARBA00038233"/>
    </source>
</evidence>
<dbReference type="RefSeq" id="XP_029657484.1">
    <property type="nucleotide sequence ID" value="XM_029801624.1"/>
</dbReference>
<evidence type="ECO:0000313" key="11">
    <source>
        <dbReference type="Proteomes" id="UP000515154"/>
    </source>
</evidence>
<dbReference type="Pfam" id="PF01435">
    <property type="entry name" value="Peptidase_M48"/>
    <property type="match status" value="1"/>
</dbReference>
<dbReference type="GO" id="GO:0051603">
    <property type="term" value="P:proteolysis involved in protein catabolic process"/>
    <property type="evidence" value="ECO:0007669"/>
    <property type="project" value="TreeGrafter"/>
</dbReference>
<dbReference type="InterPro" id="IPR001915">
    <property type="entry name" value="Peptidase_M48"/>
</dbReference>
<evidence type="ECO:0000256" key="2">
    <source>
        <dbReference type="ARBA" id="ARBA00022723"/>
    </source>
</evidence>
<reference evidence="12" key="1">
    <citation type="submission" date="2025-08" db="UniProtKB">
        <authorList>
            <consortium name="RefSeq"/>
        </authorList>
    </citation>
    <scope>IDENTIFICATION</scope>
</reference>
<dbReference type="Proteomes" id="UP000515154">
    <property type="component" value="Unplaced"/>
</dbReference>
<dbReference type="PANTHER" id="PTHR22726:SF1">
    <property type="entry name" value="METALLOENDOPEPTIDASE OMA1, MITOCHONDRIAL"/>
    <property type="match status" value="1"/>
</dbReference>
<name>A0A6P7TYC9_9MOLL</name>
<dbReference type="GO" id="GO:0016020">
    <property type="term" value="C:membrane"/>
    <property type="evidence" value="ECO:0007669"/>
    <property type="project" value="TreeGrafter"/>
</dbReference>
<dbReference type="InterPro" id="IPR051156">
    <property type="entry name" value="Mito/Outer_Membr_Metalloprot"/>
</dbReference>
<evidence type="ECO:0000256" key="8">
    <source>
        <dbReference type="ARBA" id="ARBA00042978"/>
    </source>
</evidence>
<comment type="similarity">
    <text evidence="6 9">Belongs to the peptidase M48 family.</text>
</comment>
<protein>
    <recommendedName>
        <fullName evidence="7">Metalloendopeptidase OMA1, mitochondrial</fullName>
    </recommendedName>
    <alternativeName>
        <fullName evidence="8">Overlapping with the m-AAA protease 1 homolog</fullName>
    </alternativeName>
</protein>
<evidence type="ECO:0000256" key="5">
    <source>
        <dbReference type="ARBA" id="ARBA00023049"/>
    </source>
</evidence>
<keyword evidence="1 9" id="KW-0645">Protease</keyword>
<dbReference type="GO" id="GO:0046872">
    <property type="term" value="F:metal ion binding"/>
    <property type="evidence" value="ECO:0007669"/>
    <property type="project" value="UniProtKB-KW"/>
</dbReference>
<proteinExistence type="inferred from homology"/>
<evidence type="ECO:0000259" key="10">
    <source>
        <dbReference type="Pfam" id="PF01435"/>
    </source>
</evidence>
<evidence type="ECO:0000256" key="4">
    <source>
        <dbReference type="ARBA" id="ARBA00022833"/>
    </source>
</evidence>
<sequence length="103" mass="11561">MSKHRRDKISLNSIAIKSDRIFIHSGTLSVYNSKQIAFILAHELAHIVLSHPVVAGHDVRDVRGLFDSMEDPIPEYLSSHPSSITRGDNIEKAIPKVFKSLFI</sequence>
<dbReference type="Gene3D" id="3.30.2010.10">
    <property type="entry name" value="Metalloproteases ('zincins'), catalytic domain"/>
    <property type="match status" value="1"/>
</dbReference>
<comment type="cofactor">
    <cofactor evidence="9">
        <name>Zn(2+)</name>
        <dbReference type="ChEBI" id="CHEBI:29105"/>
    </cofactor>
    <text evidence="9">Binds 1 zinc ion per subunit.</text>
</comment>
<dbReference type="GO" id="GO:0004222">
    <property type="term" value="F:metalloendopeptidase activity"/>
    <property type="evidence" value="ECO:0007669"/>
    <property type="project" value="InterPro"/>
</dbReference>
<evidence type="ECO:0000256" key="3">
    <source>
        <dbReference type="ARBA" id="ARBA00022801"/>
    </source>
</evidence>
<keyword evidence="5 9" id="KW-0482">Metalloprotease</keyword>
<dbReference type="PANTHER" id="PTHR22726">
    <property type="entry name" value="METALLOENDOPEPTIDASE OMA1"/>
    <property type="match status" value="1"/>
</dbReference>
<evidence type="ECO:0000256" key="9">
    <source>
        <dbReference type="RuleBase" id="RU003983"/>
    </source>
</evidence>